<sequence length="591" mass="64875">MFDSSSSENGDTHDVEVEEEEEEEKVVENEESKTVERDEVDDDDDEEEEEEEDDDDEEESSVGEVQASVMRNCFQSIVDTLAKKNPECVAGVQTLVKELRRTTLLWDEAWSGLLAQQSTEAARRCNQAEAEAARTYANAGITDPALREKIVLEKHRIIVAPVLWALEQLYSLTCTVPPETPHERRFRERHGPLLTELLSRMRQPPDPRHPNESWMSLYIRIQASLRGGSSSGPPSLRMSEVSPVLAAMHGTAVAMPGANTSTENVVMIEAVNDHITILPTKTRPKKLVFHGSNGQKYTYLFKGLEDLHLDERIMQFLSVANTMMARASRTGSNLGTFGKGSSGWKSRGSLYKARHYSVTPLGPRAGLISWVEGATPLFGLYKRWQHRQAAAAAAAAAAMAAKPSGTQSTSGSASSSSSKGSATGGPTGILRPSELFHSKLAPLLKERGIPVPVAPGPHGGGGYVPADGRRDWPPQVLRQVLIQLMEETPKDLLAKELWCRSANASSWWQTTRTYAHSVAVMSIIGYVIGLGDRHLDNVLVDLETGEVVHIDYNVCFEKGRTLRVPEKVPFRMTPNLETALGVTGVEVSVLC</sequence>
<evidence type="ECO:0000256" key="1">
    <source>
        <dbReference type="ARBA" id="ARBA00022679"/>
    </source>
</evidence>
<dbReference type="Proteomes" id="UP000792457">
    <property type="component" value="Unassembled WGS sequence"/>
</dbReference>
<dbReference type="InterPro" id="IPR018936">
    <property type="entry name" value="PI3/4_kinase_CS"/>
</dbReference>
<dbReference type="AlphaFoldDB" id="A0A8K0P8A3"/>
<feature type="compositionally biased region" description="Acidic residues" evidence="3">
    <location>
        <begin position="16"/>
        <end position="25"/>
    </location>
</feature>
<evidence type="ECO:0000259" key="4">
    <source>
        <dbReference type="PROSITE" id="PS50290"/>
    </source>
</evidence>
<dbReference type="PROSITE" id="PS50290">
    <property type="entry name" value="PI3_4_KINASE_3"/>
    <property type="match status" value="1"/>
</dbReference>
<dbReference type="PROSITE" id="PS00916">
    <property type="entry name" value="PI3_4_KINASE_2"/>
    <property type="match status" value="1"/>
</dbReference>
<dbReference type="GO" id="GO:0005634">
    <property type="term" value="C:nucleus"/>
    <property type="evidence" value="ECO:0007669"/>
    <property type="project" value="TreeGrafter"/>
</dbReference>
<dbReference type="PANTHER" id="PTHR11139">
    <property type="entry name" value="ATAXIA TELANGIECTASIA MUTATED ATM -RELATED"/>
    <property type="match status" value="1"/>
</dbReference>
<evidence type="ECO:0000313" key="5">
    <source>
        <dbReference type="EMBL" id="KAG8236827.1"/>
    </source>
</evidence>
<keyword evidence="1" id="KW-0808">Transferase</keyword>
<feature type="compositionally biased region" description="Low complexity" evidence="3">
    <location>
        <begin position="403"/>
        <end position="421"/>
    </location>
</feature>
<feature type="region of interest" description="Disordered" evidence="3">
    <location>
        <begin position="1"/>
        <end position="66"/>
    </location>
</feature>
<dbReference type="SUPFAM" id="SSF56112">
    <property type="entry name" value="Protein kinase-like (PK-like)"/>
    <property type="match status" value="1"/>
</dbReference>
<reference evidence="5" key="1">
    <citation type="submission" date="2013-04" db="EMBL/GenBank/DDBJ databases">
        <authorList>
            <person name="Qu J."/>
            <person name="Murali S.C."/>
            <person name="Bandaranaike D."/>
            <person name="Bellair M."/>
            <person name="Blankenburg K."/>
            <person name="Chao H."/>
            <person name="Dinh H."/>
            <person name="Doddapaneni H."/>
            <person name="Downs B."/>
            <person name="Dugan-Rocha S."/>
            <person name="Elkadiri S."/>
            <person name="Gnanaolivu R.D."/>
            <person name="Hernandez B."/>
            <person name="Javaid M."/>
            <person name="Jayaseelan J.C."/>
            <person name="Lee S."/>
            <person name="Li M."/>
            <person name="Ming W."/>
            <person name="Munidasa M."/>
            <person name="Muniz J."/>
            <person name="Nguyen L."/>
            <person name="Ongeri F."/>
            <person name="Osuji N."/>
            <person name="Pu L.-L."/>
            <person name="Puazo M."/>
            <person name="Qu C."/>
            <person name="Quiroz J."/>
            <person name="Raj R."/>
            <person name="Weissenberger G."/>
            <person name="Xin Y."/>
            <person name="Zou X."/>
            <person name="Han Y."/>
            <person name="Richards S."/>
            <person name="Worley K."/>
            <person name="Muzny D."/>
            <person name="Gibbs R."/>
        </authorList>
    </citation>
    <scope>NUCLEOTIDE SEQUENCE</scope>
    <source>
        <strain evidence="5">Sampled in the wild</strain>
    </source>
</reference>
<feature type="compositionally biased region" description="Acidic residues" evidence="3">
    <location>
        <begin position="38"/>
        <end position="61"/>
    </location>
</feature>
<evidence type="ECO:0000256" key="3">
    <source>
        <dbReference type="SAM" id="MobiDB-lite"/>
    </source>
</evidence>
<dbReference type="EMBL" id="KZ309084">
    <property type="protein sequence ID" value="KAG8236827.1"/>
    <property type="molecule type" value="Genomic_DNA"/>
</dbReference>
<feature type="domain" description="PI3K/PI4K catalytic" evidence="4">
    <location>
        <begin position="271"/>
        <end position="591"/>
    </location>
</feature>
<dbReference type="Gene3D" id="1.10.1070.11">
    <property type="entry name" value="Phosphatidylinositol 3-/4-kinase, catalytic domain"/>
    <property type="match status" value="1"/>
</dbReference>
<proteinExistence type="predicted"/>
<dbReference type="InterPro" id="IPR050517">
    <property type="entry name" value="DDR_Repair_Kinase"/>
</dbReference>
<dbReference type="SMART" id="SM01345">
    <property type="entry name" value="Rapamycin_bind"/>
    <property type="match status" value="1"/>
</dbReference>
<gene>
    <name evidence="5" type="ORF">J437_LFUL017284</name>
</gene>
<feature type="compositionally biased region" description="Basic and acidic residues" evidence="3">
    <location>
        <begin position="26"/>
        <end position="37"/>
    </location>
</feature>
<dbReference type="InterPro" id="IPR011009">
    <property type="entry name" value="Kinase-like_dom_sf"/>
</dbReference>
<dbReference type="InterPro" id="IPR036940">
    <property type="entry name" value="PI3/4_kinase_cat_sf"/>
</dbReference>
<keyword evidence="6" id="KW-1185">Reference proteome</keyword>
<accession>A0A8K0P8A3</accession>
<comment type="caution">
    <text evidence="5">The sequence shown here is derived from an EMBL/GenBank/DDBJ whole genome shotgun (WGS) entry which is preliminary data.</text>
</comment>
<evidence type="ECO:0000313" key="6">
    <source>
        <dbReference type="Proteomes" id="UP000792457"/>
    </source>
</evidence>
<name>A0A8K0P8A3_LADFU</name>
<dbReference type="SMART" id="SM00146">
    <property type="entry name" value="PI3Kc"/>
    <property type="match status" value="1"/>
</dbReference>
<keyword evidence="2" id="KW-0418">Kinase</keyword>
<organism evidence="5 6">
    <name type="scientific">Ladona fulva</name>
    <name type="common">Scarce chaser dragonfly</name>
    <name type="synonym">Libellula fulva</name>
    <dbReference type="NCBI Taxonomy" id="123851"/>
    <lineage>
        <taxon>Eukaryota</taxon>
        <taxon>Metazoa</taxon>
        <taxon>Ecdysozoa</taxon>
        <taxon>Arthropoda</taxon>
        <taxon>Hexapoda</taxon>
        <taxon>Insecta</taxon>
        <taxon>Pterygota</taxon>
        <taxon>Palaeoptera</taxon>
        <taxon>Odonata</taxon>
        <taxon>Epiprocta</taxon>
        <taxon>Anisoptera</taxon>
        <taxon>Libelluloidea</taxon>
        <taxon>Libellulidae</taxon>
        <taxon>Ladona</taxon>
    </lineage>
</organism>
<dbReference type="OrthoDB" id="10065496at2759"/>
<feature type="region of interest" description="Disordered" evidence="3">
    <location>
        <begin position="403"/>
        <end position="428"/>
    </location>
</feature>
<evidence type="ECO:0000256" key="2">
    <source>
        <dbReference type="ARBA" id="ARBA00022777"/>
    </source>
</evidence>
<reference evidence="5" key="2">
    <citation type="submission" date="2017-10" db="EMBL/GenBank/DDBJ databases">
        <title>Ladona fulva Genome sequencing and assembly.</title>
        <authorList>
            <person name="Murali S."/>
            <person name="Richards S."/>
            <person name="Bandaranaike D."/>
            <person name="Bellair M."/>
            <person name="Blankenburg K."/>
            <person name="Chao H."/>
            <person name="Dinh H."/>
            <person name="Doddapaneni H."/>
            <person name="Dugan-Rocha S."/>
            <person name="Elkadiri S."/>
            <person name="Gnanaolivu R."/>
            <person name="Hernandez B."/>
            <person name="Skinner E."/>
            <person name="Javaid M."/>
            <person name="Lee S."/>
            <person name="Li M."/>
            <person name="Ming W."/>
            <person name="Munidasa M."/>
            <person name="Muniz J."/>
            <person name="Nguyen L."/>
            <person name="Hughes D."/>
            <person name="Osuji N."/>
            <person name="Pu L.-L."/>
            <person name="Puazo M."/>
            <person name="Qu C."/>
            <person name="Quiroz J."/>
            <person name="Raj R."/>
            <person name="Weissenberger G."/>
            <person name="Xin Y."/>
            <person name="Zou X."/>
            <person name="Han Y."/>
            <person name="Worley K."/>
            <person name="Muzny D."/>
            <person name="Gibbs R."/>
        </authorList>
    </citation>
    <scope>NUCLEOTIDE SEQUENCE</scope>
    <source>
        <strain evidence="5">Sampled in the wild</strain>
    </source>
</reference>
<dbReference type="Gene3D" id="3.30.1010.10">
    <property type="entry name" value="Phosphatidylinositol 3-kinase Catalytic Subunit, Chain A, domain 4"/>
    <property type="match status" value="1"/>
</dbReference>
<dbReference type="InterPro" id="IPR000403">
    <property type="entry name" value="PI3/4_kinase_cat_dom"/>
</dbReference>
<dbReference type="Pfam" id="PF00454">
    <property type="entry name" value="PI3_PI4_kinase"/>
    <property type="match status" value="2"/>
</dbReference>
<protein>
    <recommendedName>
        <fullName evidence="4">PI3K/PI4K catalytic domain-containing protein</fullName>
    </recommendedName>
</protein>
<dbReference type="GO" id="GO:0004674">
    <property type="term" value="F:protein serine/threonine kinase activity"/>
    <property type="evidence" value="ECO:0007669"/>
    <property type="project" value="TreeGrafter"/>
</dbReference>